<feature type="transmembrane region" description="Helical" evidence="1">
    <location>
        <begin position="7"/>
        <end position="27"/>
    </location>
</feature>
<proteinExistence type="predicted"/>
<keyword evidence="1" id="KW-0472">Membrane</keyword>
<organism evidence="2 3">
    <name type="scientific">Kaistia geumhonensis</name>
    <dbReference type="NCBI Taxonomy" id="410839"/>
    <lineage>
        <taxon>Bacteria</taxon>
        <taxon>Pseudomonadati</taxon>
        <taxon>Pseudomonadota</taxon>
        <taxon>Alphaproteobacteria</taxon>
        <taxon>Hyphomicrobiales</taxon>
        <taxon>Kaistiaceae</taxon>
        <taxon>Kaistia</taxon>
    </lineage>
</organism>
<feature type="transmembrane region" description="Helical" evidence="1">
    <location>
        <begin position="73"/>
        <end position="90"/>
    </location>
</feature>
<dbReference type="Pfam" id="PF09945">
    <property type="entry name" value="DUF2177"/>
    <property type="match status" value="1"/>
</dbReference>
<keyword evidence="3" id="KW-1185">Reference proteome</keyword>
<comment type="caution">
    <text evidence="2">The sequence shown here is derived from an EMBL/GenBank/DDBJ whole genome shotgun (WGS) entry which is preliminary data.</text>
</comment>
<dbReference type="RefSeq" id="WP_266281556.1">
    <property type="nucleotide sequence ID" value="NZ_JAPKNF010000001.1"/>
</dbReference>
<keyword evidence="1" id="KW-1133">Transmembrane helix</keyword>
<name>A0ABU0M1Z1_9HYPH</name>
<evidence type="ECO:0000256" key="1">
    <source>
        <dbReference type="SAM" id="Phobius"/>
    </source>
</evidence>
<dbReference type="Proteomes" id="UP001223743">
    <property type="component" value="Unassembled WGS sequence"/>
</dbReference>
<evidence type="ECO:0000313" key="2">
    <source>
        <dbReference type="EMBL" id="MDQ0514977.1"/>
    </source>
</evidence>
<dbReference type="InterPro" id="IPR018687">
    <property type="entry name" value="DUF2177_membr"/>
</dbReference>
<dbReference type="EMBL" id="JAUSWJ010000001">
    <property type="protein sequence ID" value="MDQ0514977.1"/>
    <property type="molecule type" value="Genomic_DNA"/>
</dbReference>
<reference evidence="2 3" key="1">
    <citation type="submission" date="2023-07" db="EMBL/GenBank/DDBJ databases">
        <title>Genomic Encyclopedia of Type Strains, Phase IV (KMG-IV): sequencing the most valuable type-strain genomes for metagenomic binning, comparative biology and taxonomic classification.</title>
        <authorList>
            <person name="Goeker M."/>
        </authorList>
    </citation>
    <scope>NUCLEOTIDE SEQUENCE [LARGE SCALE GENOMIC DNA]</scope>
    <source>
        <strain evidence="2 3">B1-1</strain>
    </source>
</reference>
<feature type="transmembrane region" description="Helical" evidence="1">
    <location>
        <begin position="110"/>
        <end position="131"/>
    </location>
</feature>
<protein>
    <submittedName>
        <fullName evidence="2">Membrane protein</fullName>
    </submittedName>
</protein>
<keyword evidence="1" id="KW-0812">Transmembrane</keyword>
<sequence>MLYPVSYVVTLVIFAAIDSVWLGTMAARIYRPLLGDLLIDGFRPVPAIIFYLLYAAGLAWFAVLPALRSGETASVFVTGALLGLFAYGTYDLTNYATMRGWGTTITVIDMAWGTLLSGVTALLAVLAVRMIGRWTGMAI</sequence>
<accession>A0ABU0M1Z1</accession>
<evidence type="ECO:0000313" key="3">
    <source>
        <dbReference type="Proteomes" id="UP001223743"/>
    </source>
</evidence>
<feature type="transmembrane region" description="Helical" evidence="1">
    <location>
        <begin position="47"/>
        <end position="66"/>
    </location>
</feature>
<gene>
    <name evidence="2" type="ORF">QO015_000590</name>
</gene>